<dbReference type="InterPro" id="IPR011659">
    <property type="entry name" value="WD40"/>
</dbReference>
<feature type="repeat" description="TPR" evidence="4">
    <location>
        <begin position="103"/>
        <end position="136"/>
    </location>
</feature>
<dbReference type="CDD" id="cd07185">
    <property type="entry name" value="OmpA_C-like"/>
    <property type="match status" value="1"/>
</dbReference>
<dbReference type="Pfam" id="PF07676">
    <property type="entry name" value="PD40"/>
    <property type="match status" value="3"/>
</dbReference>
<evidence type="ECO:0000256" key="6">
    <source>
        <dbReference type="SAM" id="SignalP"/>
    </source>
</evidence>
<gene>
    <name evidence="8" type="ORF">MYP_4652</name>
</gene>
<dbReference type="InterPro" id="IPR050330">
    <property type="entry name" value="Bact_OuterMem_StrucFunc"/>
</dbReference>
<dbReference type="SUPFAM" id="SSF48452">
    <property type="entry name" value="TPR-like"/>
    <property type="match status" value="1"/>
</dbReference>
<dbReference type="Gene3D" id="3.30.1330.60">
    <property type="entry name" value="OmpA-like domain"/>
    <property type="match status" value="1"/>
</dbReference>
<evidence type="ECO:0000256" key="1">
    <source>
        <dbReference type="ARBA" id="ARBA00004442"/>
    </source>
</evidence>
<keyword evidence="6" id="KW-0732">Signal</keyword>
<dbReference type="Gene3D" id="1.25.40.10">
    <property type="entry name" value="Tetratricopeptide repeat domain"/>
    <property type="match status" value="1"/>
</dbReference>
<evidence type="ECO:0000313" key="9">
    <source>
        <dbReference type="Proteomes" id="UP000030185"/>
    </source>
</evidence>
<dbReference type="PANTHER" id="PTHR30329">
    <property type="entry name" value="STATOR ELEMENT OF FLAGELLAR MOTOR COMPLEX"/>
    <property type="match status" value="1"/>
</dbReference>
<keyword evidence="3" id="KW-0998">Cell outer membrane</keyword>
<dbReference type="AlphaFoldDB" id="A0A098LM58"/>
<evidence type="ECO:0000313" key="8">
    <source>
        <dbReference type="EMBL" id="GAL87422.1"/>
    </source>
</evidence>
<dbReference type="SUPFAM" id="SSF82171">
    <property type="entry name" value="DPP6 N-terminal domain-like"/>
    <property type="match status" value="1"/>
</dbReference>
<feature type="domain" description="OmpA-like" evidence="7">
    <location>
        <begin position="526"/>
        <end position="640"/>
    </location>
</feature>
<dbReference type="InterPro" id="IPR011042">
    <property type="entry name" value="6-blade_b-propeller_TolB-like"/>
</dbReference>
<feature type="signal peptide" evidence="6">
    <location>
        <begin position="1"/>
        <end position="22"/>
    </location>
</feature>
<dbReference type="InterPro" id="IPR036737">
    <property type="entry name" value="OmpA-like_sf"/>
</dbReference>
<name>A0A098LM58_9BACT</name>
<dbReference type="InterPro" id="IPR011990">
    <property type="entry name" value="TPR-like_helical_dom_sf"/>
</dbReference>
<evidence type="ECO:0000256" key="5">
    <source>
        <dbReference type="PROSITE-ProRule" id="PRU00473"/>
    </source>
</evidence>
<dbReference type="Proteomes" id="UP000030185">
    <property type="component" value="Unassembled WGS sequence"/>
</dbReference>
<proteinExistence type="predicted"/>
<dbReference type="InterPro" id="IPR019734">
    <property type="entry name" value="TPR_rpt"/>
</dbReference>
<keyword evidence="2 5" id="KW-0472">Membrane</keyword>
<evidence type="ECO:0000256" key="2">
    <source>
        <dbReference type="ARBA" id="ARBA00023136"/>
    </source>
</evidence>
<comment type="caution">
    <text evidence="8">The sequence shown here is derived from an EMBL/GenBank/DDBJ whole genome shotgun (WGS) entry which is preliminary data.</text>
</comment>
<evidence type="ECO:0000256" key="4">
    <source>
        <dbReference type="PROSITE-ProRule" id="PRU00339"/>
    </source>
</evidence>
<comment type="subcellular location">
    <subcellularLocation>
        <location evidence="1">Cell outer membrane</location>
    </subcellularLocation>
</comment>
<dbReference type="PROSITE" id="PS50005">
    <property type="entry name" value="TPR"/>
    <property type="match status" value="2"/>
</dbReference>
<dbReference type="InterPro" id="IPR006665">
    <property type="entry name" value="OmpA-like"/>
</dbReference>
<keyword evidence="4" id="KW-0802">TPR repeat</keyword>
<dbReference type="PROSITE" id="PS51123">
    <property type="entry name" value="OMPA_2"/>
    <property type="match status" value="1"/>
</dbReference>
<dbReference type="Gene3D" id="2.120.10.30">
    <property type="entry name" value="TolB, C-terminal domain"/>
    <property type="match status" value="1"/>
</dbReference>
<dbReference type="Pfam" id="PF00691">
    <property type="entry name" value="OmpA"/>
    <property type="match status" value="1"/>
</dbReference>
<keyword evidence="9" id="KW-1185">Reference proteome</keyword>
<dbReference type="EMBL" id="BBLT01000013">
    <property type="protein sequence ID" value="GAL87422.1"/>
    <property type="molecule type" value="Genomic_DNA"/>
</dbReference>
<organism evidence="8 9">
    <name type="scientific">Sporocytophaga myxococcoides</name>
    <dbReference type="NCBI Taxonomy" id="153721"/>
    <lineage>
        <taxon>Bacteria</taxon>
        <taxon>Pseudomonadati</taxon>
        <taxon>Bacteroidota</taxon>
        <taxon>Cytophagia</taxon>
        <taxon>Cytophagales</taxon>
        <taxon>Cytophagaceae</taxon>
        <taxon>Sporocytophaga</taxon>
    </lineage>
</organism>
<dbReference type="eggNOG" id="COG0823">
    <property type="taxonomic scope" value="Bacteria"/>
</dbReference>
<dbReference type="OrthoDB" id="9809364at2"/>
<dbReference type="eggNOG" id="COG0457">
    <property type="taxonomic scope" value="Bacteria"/>
</dbReference>
<dbReference type="Pfam" id="PF13181">
    <property type="entry name" value="TPR_8"/>
    <property type="match status" value="1"/>
</dbReference>
<feature type="repeat" description="TPR" evidence="4">
    <location>
        <begin position="66"/>
        <end position="99"/>
    </location>
</feature>
<dbReference type="eggNOG" id="COG2885">
    <property type="taxonomic scope" value="Bacteria"/>
</dbReference>
<protein>
    <submittedName>
        <fullName evidence="8">Outer membrane protein</fullName>
    </submittedName>
</protein>
<dbReference type="InterPro" id="IPR006664">
    <property type="entry name" value="OMP_bac"/>
</dbReference>
<sequence length="640" mass="72041">MKSKIFFSFLFLLFFSISATFGQNYSSTNKKAISLFQEAEQLVRVRKFNEAIRALQASLDKDPNFVEAHYKLGGIFKLLGNSEEGKKHFYKAAAILPNDKRFYFGYFTAAEFYFNDGDYESAKKYFQMMLELKPNDKKITEEATQLMAKVEFGIKAKQNPLPFKPVMMSPKINRFYIHGYPVLTADQQTIIYYKKDGLTQNDDEDIVVSDKVNGEWSDPYSISTNINTRFNEGAASLSGDGKVLVFTSCNKQDGFGSCDLYISYKNGEAWSEPVNLGANINSPTWESEPTISADGKTIYFSSLRRGGFGKEDIWFTKMDENGEWSPAKNLGKPVNTSGREVAPFIHANGKSLYFSSSYHLGMGGLDIFSSEMTDSTWSEPVNLGYPLNGPSNDATIFITCDSKKGFYTVYEKKDMRISKAFLYEFDVPEQIQEKHKSTYSKGKIFDAVTKKPLGAKIELVDLKNGKVSQWVKSDSINGGYLIVLTEGSEYALHVSKPGYMFKSVHFDFNNPKVFDALALDVYLDPVKTGAAVVLNNIFFTSGSFALEEKSKTELNKISTFLKQNPKVNIEFGGHTDDVGADKDNLTLSTNRAKSVFDYLVKSGVEATRMKYKGYGETIPLLPNTSDENRQINRRIEFKIL</sequence>
<feature type="chain" id="PRO_5001937616" evidence="6">
    <location>
        <begin position="23"/>
        <end position="640"/>
    </location>
</feature>
<dbReference type="PANTHER" id="PTHR30329:SF21">
    <property type="entry name" value="LIPOPROTEIN YIAD-RELATED"/>
    <property type="match status" value="1"/>
</dbReference>
<reference evidence="8 9" key="1">
    <citation type="submission" date="2014-09" db="EMBL/GenBank/DDBJ databases">
        <title>Sporocytophaga myxococcoides PG-01 genome sequencing.</title>
        <authorList>
            <person name="Liu L."/>
            <person name="Gao P.J."/>
            <person name="Chen G.J."/>
            <person name="Wang L.S."/>
        </authorList>
    </citation>
    <scope>NUCLEOTIDE SEQUENCE [LARGE SCALE GENOMIC DNA]</scope>
    <source>
        <strain evidence="8 9">PG-01</strain>
    </source>
</reference>
<evidence type="ECO:0000259" key="7">
    <source>
        <dbReference type="PROSITE" id="PS51123"/>
    </source>
</evidence>
<dbReference type="STRING" id="153721.MYP_4652"/>
<evidence type="ECO:0000256" key="3">
    <source>
        <dbReference type="ARBA" id="ARBA00023237"/>
    </source>
</evidence>
<dbReference type="SUPFAM" id="SSF103088">
    <property type="entry name" value="OmpA-like"/>
    <property type="match status" value="1"/>
</dbReference>
<dbReference type="RefSeq" id="WP_045468855.1">
    <property type="nucleotide sequence ID" value="NZ_BBLT01000013.1"/>
</dbReference>
<dbReference type="SMART" id="SM00028">
    <property type="entry name" value="TPR"/>
    <property type="match status" value="3"/>
</dbReference>
<accession>A0A098LM58</accession>
<dbReference type="PRINTS" id="PR01021">
    <property type="entry name" value="OMPADOMAIN"/>
</dbReference>
<dbReference type="GO" id="GO:0009279">
    <property type="term" value="C:cell outer membrane"/>
    <property type="evidence" value="ECO:0007669"/>
    <property type="project" value="UniProtKB-SubCell"/>
</dbReference>